<dbReference type="EMBL" id="KN838808">
    <property type="protein sequence ID" value="KIJ94131.1"/>
    <property type="molecule type" value="Genomic_DNA"/>
</dbReference>
<feature type="non-terminal residue" evidence="1">
    <location>
        <position position="1"/>
    </location>
</feature>
<dbReference type="Proteomes" id="UP000054477">
    <property type="component" value="Unassembled WGS sequence"/>
</dbReference>
<reference evidence="1 2" key="1">
    <citation type="submission" date="2014-04" db="EMBL/GenBank/DDBJ databases">
        <authorList>
            <consortium name="DOE Joint Genome Institute"/>
            <person name="Kuo A."/>
            <person name="Kohler A."/>
            <person name="Nagy L.G."/>
            <person name="Floudas D."/>
            <person name="Copeland A."/>
            <person name="Barry K.W."/>
            <person name="Cichocki N."/>
            <person name="Veneault-Fourrey C."/>
            <person name="LaButti K."/>
            <person name="Lindquist E.A."/>
            <person name="Lipzen A."/>
            <person name="Lundell T."/>
            <person name="Morin E."/>
            <person name="Murat C."/>
            <person name="Sun H."/>
            <person name="Tunlid A."/>
            <person name="Henrissat B."/>
            <person name="Grigoriev I.V."/>
            <person name="Hibbett D.S."/>
            <person name="Martin F."/>
            <person name="Nordberg H.P."/>
            <person name="Cantor M.N."/>
            <person name="Hua S.X."/>
        </authorList>
    </citation>
    <scope>NUCLEOTIDE SEQUENCE [LARGE SCALE GENOMIC DNA]</scope>
    <source>
        <strain evidence="1 2">LaAM-08-1</strain>
    </source>
</reference>
<feature type="non-terminal residue" evidence="1">
    <location>
        <position position="83"/>
    </location>
</feature>
<dbReference type="STRING" id="1095629.A0A0C9X907"/>
<dbReference type="AlphaFoldDB" id="A0A0C9X907"/>
<dbReference type="OrthoDB" id="5535068at2759"/>
<dbReference type="HOGENOM" id="CLU_2527861_0_0_1"/>
<organism evidence="1 2">
    <name type="scientific">Laccaria amethystina LaAM-08-1</name>
    <dbReference type="NCBI Taxonomy" id="1095629"/>
    <lineage>
        <taxon>Eukaryota</taxon>
        <taxon>Fungi</taxon>
        <taxon>Dikarya</taxon>
        <taxon>Basidiomycota</taxon>
        <taxon>Agaricomycotina</taxon>
        <taxon>Agaricomycetes</taxon>
        <taxon>Agaricomycetidae</taxon>
        <taxon>Agaricales</taxon>
        <taxon>Agaricineae</taxon>
        <taxon>Hydnangiaceae</taxon>
        <taxon>Laccaria</taxon>
    </lineage>
</organism>
<protein>
    <submittedName>
        <fullName evidence="1">Uncharacterized protein</fullName>
    </submittedName>
</protein>
<reference evidence="2" key="2">
    <citation type="submission" date="2015-01" db="EMBL/GenBank/DDBJ databases">
        <title>Evolutionary Origins and Diversification of the Mycorrhizal Mutualists.</title>
        <authorList>
            <consortium name="DOE Joint Genome Institute"/>
            <consortium name="Mycorrhizal Genomics Consortium"/>
            <person name="Kohler A."/>
            <person name="Kuo A."/>
            <person name="Nagy L.G."/>
            <person name="Floudas D."/>
            <person name="Copeland A."/>
            <person name="Barry K.W."/>
            <person name="Cichocki N."/>
            <person name="Veneault-Fourrey C."/>
            <person name="LaButti K."/>
            <person name="Lindquist E.A."/>
            <person name="Lipzen A."/>
            <person name="Lundell T."/>
            <person name="Morin E."/>
            <person name="Murat C."/>
            <person name="Riley R."/>
            <person name="Ohm R."/>
            <person name="Sun H."/>
            <person name="Tunlid A."/>
            <person name="Henrissat B."/>
            <person name="Grigoriev I.V."/>
            <person name="Hibbett D.S."/>
            <person name="Martin F."/>
        </authorList>
    </citation>
    <scope>NUCLEOTIDE SEQUENCE [LARGE SCALE GENOMIC DNA]</scope>
    <source>
        <strain evidence="2">LaAM-08-1</strain>
    </source>
</reference>
<proteinExistence type="predicted"/>
<name>A0A0C9X907_9AGAR</name>
<sequence>GKQEIILGQPWLQWYSASIQYTRKGSMNMRIWQDGDGDTLEGCSRSPSILIPLCTPGAPRNAATLNLDHHTRIEEVNDIDAGK</sequence>
<evidence type="ECO:0000313" key="1">
    <source>
        <dbReference type="EMBL" id="KIJ94131.1"/>
    </source>
</evidence>
<accession>A0A0C9X907</accession>
<gene>
    <name evidence="1" type="ORF">K443DRAFT_31317</name>
</gene>
<keyword evidence="2" id="KW-1185">Reference proteome</keyword>
<evidence type="ECO:0000313" key="2">
    <source>
        <dbReference type="Proteomes" id="UP000054477"/>
    </source>
</evidence>